<dbReference type="Proteomes" id="UP000053789">
    <property type="component" value="Unassembled WGS sequence"/>
</dbReference>
<dbReference type="VEuPathDB" id="FungiDB:Z519_03331"/>
<dbReference type="AlphaFoldDB" id="A0A0D2HS08"/>
<dbReference type="GeneID" id="27696259"/>
<evidence type="ECO:0000313" key="3">
    <source>
        <dbReference type="Proteomes" id="UP000053789"/>
    </source>
</evidence>
<dbReference type="RefSeq" id="XP_016622932.1">
    <property type="nucleotide sequence ID" value="XM_016761082.1"/>
</dbReference>
<name>A0A0D2HS08_CLAB1</name>
<dbReference type="OrthoDB" id="194358at2759"/>
<dbReference type="InterPro" id="IPR025676">
    <property type="entry name" value="Clr5_dom"/>
</dbReference>
<dbReference type="HOGENOM" id="CLU_986966_0_0_1"/>
<feature type="domain" description="Clr5" evidence="1">
    <location>
        <begin position="17"/>
        <end position="63"/>
    </location>
</feature>
<dbReference type="Pfam" id="PF14420">
    <property type="entry name" value="Clr5"/>
    <property type="match status" value="1"/>
</dbReference>
<sequence>MALTQSKESRKRAPSKVEWDRIHKHWHQLYIHEKLPLSEVSARLAREHNFEAGLSMCKTRMKQLQTRKNFKKQELAAVARILDILVQAGLKMPTAVIDGQSVPTERVKRHFSSLFAHNPLRSSKTLNSAPEKSYLHILNNFQDRIGEAKGGQPRRLPTMPRILLKQSEGMHDLELALIQFNNYYGWLLNQGDDYFLHQIANDGPDCTISSLWDPQEFFNAINDALSTFRVRAFDIAQAAIRNLHSRASVVLRQQHPSCPDFLLYFMVAYNDMTALLVERQGG</sequence>
<gene>
    <name evidence="2" type="ORF">Z519_03331</name>
</gene>
<keyword evidence="3" id="KW-1185">Reference proteome</keyword>
<evidence type="ECO:0000259" key="1">
    <source>
        <dbReference type="Pfam" id="PF14420"/>
    </source>
</evidence>
<organism evidence="2 3">
    <name type="scientific">Cladophialophora bantiana (strain ATCC 10958 / CBS 173.52 / CDC B-1940 / NIH 8579)</name>
    <name type="common">Xylohypha bantiana</name>
    <dbReference type="NCBI Taxonomy" id="1442370"/>
    <lineage>
        <taxon>Eukaryota</taxon>
        <taxon>Fungi</taxon>
        <taxon>Dikarya</taxon>
        <taxon>Ascomycota</taxon>
        <taxon>Pezizomycotina</taxon>
        <taxon>Eurotiomycetes</taxon>
        <taxon>Chaetothyriomycetidae</taxon>
        <taxon>Chaetothyriales</taxon>
        <taxon>Herpotrichiellaceae</taxon>
        <taxon>Cladophialophora</taxon>
    </lineage>
</organism>
<proteinExistence type="predicted"/>
<dbReference type="EMBL" id="KN846983">
    <property type="protein sequence ID" value="KIW96263.1"/>
    <property type="molecule type" value="Genomic_DNA"/>
</dbReference>
<accession>A0A0D2HS08</accession>
<reference evidence="2" key="1">
    <citation type="submission" date="2015-01" db="EMBL/GenBank/DDBJ databases">
        <title>The Genome Sequence of Cladophialophora bantiana CBS 173.52.</title>
        <authorList>
            <consortium name="The Broad Institute Genomics Platform"/>
            <person name="Cuomo C."/>
            <person name="de Hoog S."/>
            <person name="Gorbushina A."/>
            <person name="Stielow B."/>
            <person name="Teixiera M."/>
            <person name="Abouelleil A."/>
            <person name="Chapman S.B."/>
            <person name="Priest M."/>
            <person name="Young S.K."/>
            <person name="Wortman J."/>
            <person name="Nusbaum C."/>
            <person name="Birren B."/>
        </authorList>
    </citation>
    <scope>NUCLEOTIDE SEQUENCE [LARGE SCALE GENOMIC DNA]</scope>
    <source>
        <strain evidence="2">CBS 173.52</strain>
    </source>
</reference>
<protein>
    <recommendedName>
        <fullName evidence="1">Clr5 domain-containing protein</fullName>
    </recommendedName>
</protein>
<evidence type="ECO:0000313" key="2">
    <source>
        <dbReference type="EMBL" id="KIW96263.1"/>
    </source>
</evidence>